<dbReference type="OrthoDB" id="411372at2759"/>
<organism evidence="8 9">
    <name type="scientific">Spraguea lophii (strain 42_110)</name>
    <name type="common">Microsporidian parasite</name>
    <dbReference type="NCBI Taxonomy" id="1358809"/>
    <lineage>
        <taxon>Eukaryota</taxon>
        <taxon>Fungi</taxon>
        <taxon>Fungi incertae sedis</taxon>
        <taxon>Microsporidia</taxon>
        <taxon>Spragueidae</taxon>
        <taxon>Spraguea</taxon>
    </lineage>
</organism>
<dbReference type="SUPFAM" id="SSF161219">
    <property type="entry name" value="CHY zinc finger-like"/>
    <property type="match status" value="1"/>
</dbReference>
<dbReference type="GO" id="GO:0005634">
    <property type="term" value="C:nucleus"/>
    <property type="evidence" value="ECO:0007669"/>
    <property type="project" value="TreeGrafter"/>
</dbReference>
<dbReference type="PROSITE" id="PS51266">
    <property type="entry name" value="ZF_CHY"/>
    <property type="match status" value="1"/>
</dbReference>
<proteinExistence type="predicted"/>
<dbReference type="InterPro" id="IPR037275">
    <property type="entry name" value="Znf_CTCHY_sf"/>
</dbReference>
<dbReference type="InParanoid" id="S7XGT6"/>
<dbReference type="InterPro" id="IPR039512">
    <property type="entry name" value="RCHY1_zinc-ribbon"/>
</dbReference>
<feature type="domain" description="RING-type" evidence="5">
    <location>
        <begin position="131"/>
        <end position="172"/>
    </location>
</feature>
<dbReference type="PROSITE" id="PS51270">
    <property type="entry name" value="ZF_CTCHY"/>
    <property type="match status" value="1"/>
</dbReference>
<dbReference type="OMA" id="KLYPCRL"/>
<evidence type="ECO:0000256" key="4">
    <source>
        <dbReference type="PROSITE-ProRule" id="PRU00601"/>
    </source>
</evidence>
<dbReference type="InterPro" id="IPR013083">
    <property type="entry name" value="Znf_RING/FYVE/PHD"/>
</dbReference>
<keyword evidence="1" id="KW-0479">Metal-binding</keyword>
<keyword evidence="3" id="KW-0862">Zinc</keyword>
<evidence type="ECO:0000256" key="2">
    <source>
        <dbReference type="ARBA" id="ARBA00022771"/>
    </source>
</evidence>
<keyword evidence="2 4" id="KW-0863">Zinc-finger</keyword>
<dbReference type="VEuPathDB" id="MicrosporidiaDB:SLOPH_211"/>
<dbReference type="Pfam" id="PF13639">
    <property type="entry name" value="zf-RING_2"/>
    <property type="match status" value="1"/>
</dbReference>
<dbReference type="SMART" id="SM00184">
    <property type="entry name" value="RING"/>
    <property type="match status" value="1"/>
</dbReference>
<keyword evidence="9" id="KW-1185">Reference proteome</keyword>
<dbReference type="SUPFAM" id="SSF57850">
    <property type="entry name" value="RING/U-box"/>
    <property type="match status" value="1"/>
</dbReference>
<dbReference type="STRING" id="1358809.S7XGT6"/>
<name>S7XGT6_SPRLO</name>
<dbReference type="FunCoup" id="S7XGT6">
    <property type="interactions" value="104"/>
</dbReference>
<dbReference type="Gene3D" id="2.20.28.10">
    <property type="match status" value="1"/>
</dbReference>
<evidence type="ECO:0000256" key="3">
    <source>
        <dbReference type="ARBA" id="ARBA00022833"/>
    </source>
</evidence>
<dbReference type="InterPro" id="IPR001841">
    <property type="entry name" value="Znf_RING"/>
</dbReference>
<dbReference type="GO" id="GO:0006511">
    <property type="term" value="P:ubiquitin-dependent protein catabolic process"/>
    <property type="evidence" value="ECO:0007669"/>
    <property type="project" value="TreeGrafter"/>
</dbReference>
<dbReference type="Gene3D" id="3.30.40.10">
    <property type="entry name" value="Zinc/RING finger domain, C3HC4 (zinc finger)"/>
    <property type="match status" value="1"/>
</dbReference>
<evidence type="ECO:0000259" key="6">
    <source>
        <dbReference type="PROSITE" id="PS51266"/>
    </source>
</evidence>
<dbReference type="GO" id="GO:0016567">
    <property type="term" value="P:protein ubiquitination"/>
    <property type="evidence" value="ECO:0007669"/>
    <property type="project" value="TreeGrafter"/>
</dbReference>
<sequence length="244" mass="28771">MNGFGCKHYYRNCLIITDCCKRSYPCRHCHDLNEDHIIDRHKTKEMLCLFCGLIQEASNKCKKCENFMARYFCTLCKFWTNDVNTYHCMKCKLCRKGNPKDFFHCDECSVCMQIELKDNHRHIENTLKSTCPICADYLFDSVFEILQLKCGHPIHEKCYFSYKSSSIQCPICLKSSGHTNTLNKKIDHIIQENNTIQKETTQLNCELSCYDCNRTGSNCYQFLYNKCKRCGSYNTRINEIFKEQ</sequence>
<dbReference type="AlphaFoldDB" id="S7XGT6"/>
<dbReference type="SUPFAM" id="SSF161245">
    <property type="entry name" value="Zinc hairpin stack"/>
    <property type="match status" value="1"/>
</dbReference>
<evidence type="ECO:0000259" key="7">
    <source>
        <dbReference type="PROSITE" id="PS51270"/>
    </source>
</evidence>
<accession>S7XGT6</accession>
<dbReference type="PANTHER" id="PTHR21319:SF0">
    <property type="entry name" value="AND RING FINGER DOMAIN PROTEIN, PUTATIVE (AFU_ORTHOLOGUE AFUA_1G08900)-RELATED"/>
    <property type="match status" value="1"/>
</dbReference>
<feature type="domain" description="CHY-type" evidence="6">
    <location>
        <begin position="1"/>
        <end position="66"/>
    </location>
</feature>
<dbReference type="GO" id="GO:0008270">
    <property type="term" value="F:zinc ion binding"/>
    <property type="evidence" value="ECO:0007669"/>
    <property type="project" value="UniProtKB-KW"/>
</dbReference>
<evidence type="ECO:0000256" key="1">
    <source>
        <dbReference type="ARBA" id="ARBA00022723"/>
    </source>
</evidence>
<dbReference type="HOGENOM" id="CLU_013368_1_2_1"/>
<dbReference type="Proteomes" id="UP000014978">
    <property type="component" value="Unassembled WGS sequence"/>
</dbReference>
<evidence type="ECO:0000313" key="8">
    <source>
        <dbReference type="EMBL" id="EPR78249.1"/>
    </source>
</evidence>
<evidence type="ECO:0000259" key="5">
    <source>
        <dbReference type="PROSITE" id="PS50089"/>
    </source>
</evidence>
<comment type="caution">
    <text evidence="8">The sequence shown here is derived from an EMBL/GenBank/DDBJ whole genome shotgun (WGS) entry which is preliminary data.</text>
</comment>
<dbReference type="EMBL" id="ATCN01000921">
    <property type="protein sequence ID" value="EPR78249.1"/>
    <property type="molecule type" value="Genomic_DNA"/>
</dbReference>
<gene>
    <name evidence="8" type="ORF">SLOPH_211</name>
</gene>
<dbReference type="Pfam" id="PF05495">
    <property type="entry name" value="zf-CHY"/>
    <property type="match status" value="1"/>
</dbReference>
<dbReference type="InterPro" id="IPR008913">
    <property type="entry name" value="Znf_CHY"/>
</dbReference>
<dbReference type="PANTHER" id="PTHR21319">
    <property type="entry name" value="RING FINGER AND CHY ZINC FINGER DOMAIN-CONTAINING PROTEIN 1"/>
    <property type="match status" value="1"/>
</dbReference>
<dbReference type="InterPro" id="IPR017921">
    <property type="entry name" value="Znf_CTCHY"/>
</dbReference>
<dbReference type="GO" id="GO:0061630">
    <property type="term" value="F:ubiquitin protein ligase activity"/>
    <property type="evidence" value="ECO:0007669"/>
    <property type="project" value="TreeGrafter"/>
</dbReference>
<reference evidence="9" key="1">
    <citation type="journal article" date="2013" name="PLoS Genet.">
        <title>The genome of Spraguea lophii and the basis of host-microsporidian interactions.</title>
        <authorList>
            <person name="Campbell S.E."/>
            <person name="Williams T.A."/>
            <person name="Yousuf A."/>
            <person name="Soanes D.M."/>
            <person name="Paszkiewicz K.H."/>
            <person name="Williams B.A.P."/>
        </authorList>
    </citation>
    <scope>NUCLEOTIDE SEQUENCE [LARGE SCALE GENOMIC DNA]</scope>
    <source>
        <strain evidence="9">42_110</strain>
    </source>
</reference>
<evidence type="ECO:0000313" key="9">
    <source>
        <dbReference type="Proteomes" id="UP000014978"/>
    </source>
</evidence>
<dbReference type="PROSITE" id="PS50089">
    <property type="entry name" value="ZF_RING_2"/>
    <property type="match status" value="1"/>
</dbReference>
<dbReference type="Pfam" id="PF14599">
    <property type="entry name" value="zinc_ribbon_6"/>
    <property type="match status" value="1"/>
</dbReference>
<dbReference type="InterPro" id="IPR037274">
    <property type="entry name" value="Znf_CHY_sf"/>
</dbReference>
<protein>
    <submittedName>
        <fullName evidence="8">CHY zinc finger domain protein</fullName>
    </submittedName>
</protein>
<feature type="domain" description="CTCHY-type" evidence="7">
    <location>
        <begin position="68"/>
        <end position="130"/>
    </location>
</feature>